<keyword evidence="9" id="KW-1185">Reference proteome</keyword>
<dbReference type="SMART" id="SM00355">
    <property type="entry name" value="ZnF_C2H2"/>
    <property type="match status" value="25"/>
</dbReference>
<feature type="domain" description="C2H2-type" evidence="7">
    <location>
        <begin position="576"/>
        <end position="604"/>
    </location>
</feature>
<organism evidence="8 9">
    <name type="scientific">Culex pipiens pipiens</name>
    <name type="common">Northern house mosquito</name>
    <dbReference type="NCBI Taxonomy" id="38569"/>
    <lineage>
        <taxon>Eukaryota</taxon>
        <taxon>Metazoa</taxon>
        <taxon>Ecdysozoa</taxon>
        <taxon>Arthropoda</taxon>
        <taxon>Hexapoda</taxon>
        <taxon>Insecta</taxon>
        <taxon>Pterygota</taxon>
        <taxon>Neoptera</taxon>
        <taxon>Endopterygota</taxon>
        <taxon>Diptera</taxon>
        <taxon>Nematocera</taxon>
        <taxon>Culicoidea</taxon>
        <taxon>Culicidae</taxon>
        <taxon>Culicinae</taxon>
        <taxon>Culicini</taxon>
        <taxon>Culex</taxon>
        <taxon>Culex</taxon>
    </lineage>
</organism>
<evidence type="ECO:0000259" key="7">
    <source>
        <dbReference type="PROSITE" id="PS50157"/>
    </source>
</evidence>
<dbReference type="Pfam" id="PF12874">
    <property type="entry name" value="zf-met"/>
    <property type="match status" value="1"/>
</dbReference>
<feature type="domain" description="C2H2-type" evidence="7">
    <location>
        <begin position="724"/>
        <end position="751"/>
    </location>
</feature>
<keyword evidence="1" id="KW-0479">Metal-binding</keyword>
<gene>
    <name evidence="8" type="ORF">pipiens_009844</name>
</gene>
<feature type="domain" description="C2H2-type" evidence="7">
    <location>
        <begin position="1007"/>
        <end position="1034"/>
    </location>
</feature>
<dbReference type="EMBL" id="JBEHCU010006347">
    <property type="protein sequence ID" value="KAL1397327.1"/>
    <property type="molecule type" value="Genomic_DNA"/>
</dbReference>
<evidence type="ECO:0000256" key="5">
    <source>
        <dbReference type="PROSITE-ProRule" id="PRU00042"/>
    </source>
</evidence>
<feature type="domain" description="C2H2-type" evidence="7">
    <location>
        <begin position="844"/>
        <end position="872"/>
    </location>
</feature>
<dbReference type="AlphaFoldDB" id="A0ABD1DE48"/>
<feature type="domain" description="C2H2-type" evidence="7">
    <location>
        <begin position="977"/>
        <end position="1005"/>
    </location>
</feature>
<dbReference type="FunFam" id="3.30.160.60:FF:000125">
    <property type="entry name" value="Putative zinc finger protein 143"/>
    <property type="match status" value="1"/>
</dbReference>
<feature type="domain" description="C2H2-type" evidence="7">
    <location>
        <begin position="80"/>
        <end position="108"/>
    </location>
</feature>
<feature type="domain" description="C2H2-type" evidence="7">
    <location>
        <begin position="251"/>
        <end position="274"/>
    </location>
</feature>
<keyword evidence="4" id="KW-0862">Zinc</keyword>
<dbReference type="Pfam" id="PF00096">
    <property type="entry name" value="zf-C2H2"/>
    <property type="match status" value="3"/>
</dbReference>
<dbReference type="Gene3D" id="3.30.160.60">
    <property type="entry name" value="Classic Zinc Finger"/>
    <property type="match status" value="13"/>
</dbReference>
<dbReference type="PANTHER" id="PTHR24379:SF127">
    <property type="entry name" value="BLOODY FINGERS-RELATED"/>
    <property type="match status" value="1"/>
</dbReference>
<evidence type="ECO:0000256" key="1">
    <source>
        <dbReference type="ARBA" id="ARBA00022723"/>
    </source>
</evidence>
<feature type="domain" description="C2H2-type" evidence="7">
    <location>
        <begin position="1071"/>
        <end position="1098"/>
    </location>
</feature>
<feature type="region of interest" description="Disordered" evidence="6">
    <location>
        <begin position="21"/>
        <end position="46"/>
    </location>
</feature>
<dbReference type="PROSITE" id="PS50157">
    <property type="entry name" value="ZINC_FINGER_C2H2_2"/>
    <property type="match status" value="19"/>
</dbReference>
<feature type="domain" description="C2H2-type" evidence="7">
    <location>
        <begin position="49"/>
        <end position="76"/>
    </location>
</feature>
<evidence type="ECO:0000313" key="9">
    <source>
        <dbReference type="Proteomes" id="UP001562425"/>
    </source>
</evidence>
<keyword evidence="3 5" id="KW-0863">Zinc-finger</keyword>
<feature type="region of interest" description="Disordered" evidence="6">
    <location>
        <begin position="281"/>
        <end position="303"/>
    </location>
</feature>
<dbReference type="SUPFAM" id="SSF57667">
    <property type="entry name" value="beta-beta-alpha zinc fingers"/>
    <property type="match status" value="10"/>
</dbReference>
<proteinExistence type="predicted"/>
<accession>A0ABD1DE48</accession>
<feature type="domain" description="C2H2-type" evidence="7">
    <location>
        <begin position="142"/>
        <end position="169"/>
    </location>
</feature>
<feature type="domain" description="C2H2-type" evidence="7">
    <location>
        <begin position="620"/>
        <end position="643"/>
    </location>
</feature>
<dbReference type="PANTHER" id="PTHR24379">
    <property type="entry name" value="KRAB AND ZINC FINGER DOMAIN-CONTAINING"/>
    <property type="match status" value="1"/>
</dbReference>
<protein>
    <recommendedName>
        <fullName evidence="7">C2H2-type domain-containing protein</fullName>
    </recommendedName>
</protein>
<comment type="caution">
    <text evidence="8">The sequence shown here is derived from an EMBL/GenBank/DDBJ whole genome shotgun (WGS) entry which is preliminary data.</text>
</comment>
<evidence type="ECO:0000256" key="2">
    <source>
        <dbReference type="ARBA" id="ARBA00022737"/>
    </source>
</evidence>
<evidence type="ECO:0000256" key="6">
    <source>
        <dbReference type="SAM" id="MobiDB-lite"/>
    </source>
</evidence>
<feature type="domain" description="C2H2-type" evidence="7">
    <location>
        <begin position="225"/>
        <end position="247"/>
    </location>
</feature>
<evidence type="ECO:0000256" key="3">
    <source>
        <dbReference type="ARBA" id="ARBA00022771"/>
    </source>
</evidence>
<feature type="domain" description="C2H2-type" evidence="7">
    <location>
        <begin position="752"/>
        <end position="775"/>
    </location>
</feature>
<feature type="domain" description="C2H2-type" evidence="7">
    <location>
        <begin position="1099"/>
        <end position="1128"/>
    </location>
</feature>
<feature type="domain" description="C2H2-type" evidence="7">
    <location>
        <begin position="112"/>
        <end position="140"/>
    </location>
</feature>
<sequence length="1164" mass="134053">MEADTSGLELFEKVNETLEINESKADFNQEPEDDDFLPPEPKPPKKHPLQCEVCDKILTTKQSLKLHALTHVDPANRKTFRCEICETTFKSQPGLNYHLETKHNPDFERKKLPCPTCGRNFKSSEGRKIHMTIQHGAGGPIFKCKECPMVFARKPHLDLHMATHGAGQHVCTICGKSYARLKDLSLHEATCGVKELCCAVCGKQFRKEQALENHRKKCRQECRNYRCLTCGQGFATEQALKTHEAVHRRTFRCSECSQTFVTVLALRNHEQTKHWESNGFEAGVGEKRGRPRKSGSGGGDGKVRMRRSKYDLFIGLEHLADPSTLIEEEKPVKDELKPADLDPKRFPCEHCPLKFATPQALQNHAQRRHWEVLGLAEPAPEKRGRKRTRPLVRVSKKRPLEPVSRKRVRRPRKLVNYVELVDLPEMVECDAAKEEDGPVKSEPVENVVIPANVAYAEEKSAPIEQVEESDIFAANEVIIKEEIVEFEDYEFDYFDNDSAGGDEPVDELTFENIVADLELACEPTNDEVDILAVEPELGNNVSEEPHIFKELVIRLEKLDYSALVESSSGKKHFIRKECEHCGKAFARQYDLAKHRVREHGSTETPTRTKPPPNMTLPPSYRCEECDKSYQFEHYLKAHNEKVHGITEEPGDGANIRTCKHCGQKLKSWPSLVKHLKFFHAESVDESQFVKCPSCPAKFLNQEDLDGHVCTKRDVCEREPRERSFKCDLCRKTYSFLLHLEAHYSVHPEYQNFKCDQCSDGFYNERELNKHKKNVHEPVVKPAVTKIRPFKSKYKNPFPRTECEQCGQTFAYRYRLALHRVKEHGSTEIPVANRPAASATLPRNFPCDQCDKSYHLQTNLTIHKAKVHGDGEAPPKYHPTKILKHTCKHCKKQFTAWGALIYHRKYIHGESIEKTQFVQCPSCRLKFASEEEMTNHVCLRGIIRERERPFKCNLCDKSYFAKPHLEGHYSVHPEYHNFKCDQCSKGFFAESELISHKKKAHIAKELYYACETCNQLFKSQQNLKRHRELHMGREYCCEHCGKKFKMRTNLKSHVYHVHAEYASEAARAAQAIPCTVCGKTLRGTSAFKQHMRTHNNDRRYKCSFPSCGKTFIASGSLKVHVQSHTKDYKYKCKFCEYGTVFRKRIVLHEQREHNHNRFAGVNDSQ</sequence>
<dbReference type="Pfam" id="PF13912">
    <property type="entry name" value="zf-C2H2_6"/>
    <property type="match status" value="8"/>
</dbReference>
<dbReference type="InterPro" id="IPR036236">
    <property type="entry name" value="Znf_C2H2_sf"/>
</dbReference>
<feature type="domain" description="C2H2-type" evidence="7">
    <location>
        <begin position="800"/>
        <end position="828"/>
    </location>
</feature>
<feature type="region of interest" description="Disordered" evidence="6">
    <location>
        <begin position="596"/>
        <end position="615"/>
    </location>
</feature>
<dbReference type="PROSITE" id="PS00028">
    <property type="entry name" value="ZINC_FINGER_C2H2_1"/>
    <property type="match status" value="21"/>
</dbReference>
<evidence type="ECO:0000313" key="8">
    <source>
        <dbReference type="EMBL" id="KAL1397327.1"/>
    </source>
</evidence>
<name>A0ABD1DE48_CULPP</name>
<dbReference type="InterPro" id="IPR013087">
    <property type="entry name" value="Znf_C2H2_type"/>
</dbReference>
<dbReference type="Proteomes" id="UP001562425">
    <property type="component" value="Unassembled WGS sequence"/>
</dbReference>
<feature type="domain" description="C2H2-type" evidence="7">
    <location>
        <begin position="1034"/>
        <end position="1062"/>
    </location>
</feature>
<feature type="domain" description="C2H2-type" evidence="7">
    <location>
        <begin position="884"/>
        <end position="907"/>
    </location>
</feature>
<feature type="domain" description="C2H2-type" evidence="7">
    <location>
        <begin position="949"/>
        <end position="971"/>
    </location>
</feature>
<reference evidence="8 9" key="1">
    <citation type="submission" date="2024-05" db="EMBL/GenBank/DDBJ databases">
        <title>Culex pipiens pipiens assembly and annotation.</title>
        <authorList>
            <person name="Alout H."/>
            <person name="Durand T."/>
        </authorList>
    </citation>
    <scope>NUCLEOTIDE SEQUENCE [LARGE SCALE GENOMIC DNA]</scope>
    <source>
        <strain evidence="8">HA-2024</strain>
        <tissue evidence="8">Whole body</tissue>
    </source>
</reference>
<dbReference type="GO" id="GO:0008270">
    <property type="term" value="F:zinc ion binding"/>
    <property type="evidence" value="ECO:0007669"/>
    <property type="project" value="UniProtKB-KW"/>
</dbReference>
<keyword evidence="2" id="KW-0677">Repeat</keyword>
<evidence type="ECO:0000256" key="4">
    <source>
        <dbReference type="ARBA" id="ARBA00022833"/>
    </source>
</evidence>